<feature type="transmembrane region" description="Helical" evidence="6">
    <location>
        <begin position="218"/>
        <end position="238"/>
    </location>
</feature>
<reference evidence="7 8" key="1">
    <citation type="submission" date="2019-05" db="EMBL/GenBank/DDBJ databases">
        <title>Draft genome sequence of Nonomuraea zeae DSM 100528.</title>
        <authorList>
            <person name="Saricaoglu S."/>
            <person name="Isik K."/>
        </authorList>
    </citation>
    <scope>NUCLEOTIDE SEQUENCE [LARGE SCALE GENOMIC DNA]</scope>
    <source>
        <strain evidence="7 8">DSM 100528</strain>
    </source>
</reference>
<proteinExistence type="predicted"/>
<evidence type="ECO:0000256" key="4">
    <source>
        <dbReference type="ARBA" id="ARBA00022989"/>
    </source>
</evidence>
<dbReference type="PANTHER" id="PTHR23513:SF11">
    <property type="entry name" value="STAPHYLOFERRIN A TRANSPORTER"/>
    <property type="match status" value="1"/>
</dbReference>
<dbReference type="Proteomes" id="UP000306628">
    <property type="component" value="Unassembled WGS sequence"/>
</dbReference>
<feature type="transmembrane region" description="Helical" evidence="6">
    <location>
        <begin position="140"/>
        <end position="163"/>
    </location>
</feature>
<dbReference type="PANTHER" id="PTHR23513">
    <property type="entry name" value="INTEGRAL MEMBRANE EFFLUX PROTEIN-RELATED"/>
    <property type="match status" value="1"/>
</dbReference>
<dbReference type="Gene3D" id="1.20.1250.20">
    <property type="entry name" value="MFS general substrate transporter like domains"/>
    <property type="match status" value="1"/>
</dbReference>
<dbReference type="GO" id="GO:0005886">
    <property type="term" value="C:plasma membrane"/>
    <property type="evidence" value="ECO:0007669"/>
    <property type="project" value="UniProtKB-SubCell"/>
</dbReference>
<feature type="transmembrane region" description="Helical" evidence="6">
    <location>
        <begin position="275"/>
        <end position="292"/>
    </location>
</feature>
<organism evidence="7 8">
    <name type="scientific">Nonomuraea zeae</name>
    <dbReference type="NCBI Taxonomy" id="1642303"/>
    <lineage>
        <taxon>Bacteria</taxon>
        <taxon>Bacillati</taxon>
        <taxon>Actinomycetota</taxon>
        <taxon>Actinomycetes</taxon>
        <taxon>Streptosporangiales</taxon>
        <taxon>Streptosporangiaceae</taxon>
        <taxon>Nonomuraea</taxon>
    </lineage>
</organism>
<dbReference type="EMBL" id="VCKX01000183">
    <property type="protein sequence ID" value="TMR26880.1"/>
    <property type="molecule type" value="Genomic_DNA"/>
</dbReference>
<keyword evidence="8" id="KW-1185">Reference proteome</keyword>
<feature type="transmembrane region" description="Helical" evidence="6">
    <location>
        <begin position="77"/>
        <end position="94"/>
    </location>
</feature>
<dbReference type="GO" id="GO:0022857">
    <property type="term" value="F:transmembrane transporter activity"/>
    <property type="evidence" value="ECO:0007669"/>
    <property type="project" value="InterPro"/>
</dbReference>
<evidence type="ECO:0000313" key="8">
    <source>
        <dbReference type="Proteomes" id="UP000306628"/>
    </source>
</evidence>
<feature type="transmembrane region" description="Helical" evidence="6">
    <location>
        <begin position="16"/>
        <end position="40"/>
    </location>
</feature>
<comment type="subcellular location">
    <subcellularLocation>
        <location evidence="1">Cell membrane</location>
        <topology evidence="1">Multi-pass membrane protein</topology>
    </subcellularLocation>
</comment>
<keyword evidence="4 6" id="KW-1133">Transmembrane helix</keyword>
<keyword evidence="3 6" id="KW-0812">Transmembrane</keyword>
<dbReference type="RefSeq" id="WP_379507284.1">
    <property type="nucleotide sequence ID" value="NZ_JBHSAZ010000022.1"/>
</dbReference>
<evidence type="ECO:0000256" key="3">
    <source>
        <dbReference type="ARBA" id="ARBA00022692"/>
    </source>
</evidence>
<evidence type="ECO:0000256" key="2">
    <source>
        <dbReference type="ARBA" id="ARBA00022475"/>
    </source>
</evidence>
<feature type="transmembrane region" description="Helical" evidence="6">
    <location>
        <begin position="100"/>
        <end position="120"/>
    </location>
</feature>
<feature type="transmembrane region" description="Helical" evidence="6">
    <location>
        <begin position="244"/>
        <end position="263"/>
    </location>
</feature>
<evidence type="ECO:0000256" key="5">
    <source>
        <dbReference type="ARBA" id="ARBA00023136"/>
    </source>
</evidence>
<feature type="transmembrane region" description="Helical" evidence="6">
    <location>
        <begin position="46"/>
        <end position="70"/>
    </location>
</feature>
<dbReference type="SUPFAM" id="SSF103473">
    <property type="entry name" value="MFS general substrate transporter"/>
    <property type="match status" value="1"/>
</dbReference>
<evidence type="ECO:0000256" key="6">
    <source>
        <dbReference type="SAM" id="Phobius"/>
    </source>
</evidence>
<protein>
    <submittedName>
        <fullName evidence="7">MFS transporter</fullName>
    </submittedName>
</protein>
<keyword evidence="2" id="KW-1003">Cell membrane</keyword>
<evidence type="ECO:0000313" key="7">
    <source>
        <dbReference type="EMBL" id="TMR26880.1"/>
    </source>
</evidence>
<dbReference type="InterPro" id="IPR011701">
    <property type="entry name" value="MFS"/>
</dbReference>
<sequence length="424" mass="43630">MRTYRELFRVPEFTPLFVATCAHVASTTLTGLALATLVYARTDSPLLAALAMFGPSFAELIGATTLLSVADRVRPRTALALVALAGGAAGLALATPGMPLGAMFAVISALGLVSSLGSGVRYGLLNEIVPRDGYVLGRSVLNISNGAMQIAGFALGGLLLAVVPPRTTLIIGSALAFGAALILRLGLSARPPRVAGRPSIAVTWRVNRHLLSTPARRAVYLSMWVPNGLVVGCEALFVPYAPQAAGALFVAAALGMLSGDLAAGRFLPPRARRRVVTPLRFLLALPFLLFALPLSPPVAAGAAAVASIGFASTLLLQERLIELVGEEVRGQALGLQATGMKAMQAVGSTLAGLTAQYLPAGVAMALMALASLAATAALSPGLRVAAALTREIHRPRGDIRIYAPAGPGPKVDLLGHAAARQEQQ</sequence>
<dbReference type="AlphaFoldDB" id="A0A5S4GKP1"/>
<evidence type="ECO:0000256" key="1">
    <source>
        <dbReference type="ARBA" id="ARBA00004651"/>
    </source>
</evidence>
<comment type="caution">
    <text evidence="7">The sequence shown here is derived from an EMBL/GenBank/DDBJ whole genome shotgun (WGS) entry which is preliminary data.</text>
</comment>
<dbReference type="InterPro" id="IPR036259">
    <property type="entry name" value="MFS_trans_sf"/>
</dbReference>
<feature type="transmembrane region" description="Helical" evidence="6">
    <location>
        <begin position="169"/>
        <end position="187"/>
    </location>
</feature>
<feature type="transmembrane region" description="Helical" evidence="6">
    <location>
        <begin position="364"/>
        <end position="386"/>
    </location>
</feature>
<dbReference type="Pfam" id="PF07690">
    <property type="entry name" value="MFS_1"/>
    <property type="match status" value="1"/>
</dbReference>
<gene>
    <name evidence="7" type="ORF">ETD85_40935</name>
</gene>
<keyword evidence="5 6" id="KW-0472">Membrane</keyword>
<accession>A0A5S4GKP1</accession>
<name>A0A5S4GKP1_9ACTN</name>